<organism evidence="2 3">
    <name type="scientific">Brevundimonas nasdae</name>
    <dbReference type="NCBI Taxonomy" id="172043"/>
    <lineage>
        <taxon>Bacteria</taxon>
        <taxon>Pseudomonadati</taxon>
        <taxon>Pseudomonadota</taxon>
        <taxon>Alphaproteobacteria</taxon>
        <taxon>Caulobacterales</taxon>
        <taxon>Caulobacteraceae</taxon>
        <taxon>Brevundimonas</taxon>
    </lineage>
</organism>
<evidence type="ECO:0000313" key="3">
    <source>
        <dbReference type="Proteomes" id="UP000824334"/>
    </source>
</evidence>
<dbReference type="RefSeq" id="WP_219354018.1">
    <property type="nucleotide sequence ID" value="NZ_CP080034.1"/>
</dbReference>
<gene>
    <name evidence="2" type="ORF">KWG56_05545</name>
</gene>
<name>A0ABX8TLC3_9CAUL</name>
<dbReference type="Proteomes" id="UP000824334">
    <property type="component" value="Chromosome"/>
</dbReference>
<reference evidence="2 3" key="1">
    <citation type="submission" date="2021-07" db="EMBL/GenBank/DDBJ databases">
        <title>Isolation and characterization of bacteria from a gold mining with a capacity of golden bioaccumulation.</title>
        <authorList>
            <person name="Yang X.J."/>
        </authorList>
    </citation>
    <scope>NUCLEOTIDE SEQUENCE [LARGE SCALE GENOMIC DNA]</scope>
    <source>
        <strain evidence="2 3">Au29</strain>
    </source>
</reference>
<proteinExistence type="predicted"/>
<evidence type="ECO:0000256" key="1">
    <source>
        <dbReference type="SAM" id="MobiDB-lite"/>
    </source>
</evidence>
<sequence length="61" mass="6563">MPKQLPPGSNTGPNGGIYQERGPRGGPRPNYATVPDNTRLPPTSQPGSTWSPTHRTPNSKR</sequence>
<keyword evidence="3" id="KW-1185">Reference proteome</keyword>
<feature type="compositionally biased region" description="Polar residues" evidence="1">
    <location>
        <begin position="40"/>
        <end position="61"/>
    </location>
</feature>
<accession>A0ABX8TLC3</accession>
<feature type="region of interest" description="Disordered" evidence="1">
    <location>
        <begin position="1"/>
        <end position="61"/>
    </location>
</feature>
<evidence type="ECO:0000313" key="2">
    <source>
        <dbReference type="EMBL" id="QYC11439.1"/>
    </source>
</evidence>
<dbReference type="GeneID" id="94374720"/>
<protein>
    <submittedName>
        <fullName evidence="2">YjzC family protein</fullName>
    </submittedName>
</protein>
<dbReference type="EMBL" id="CP080034">
    <property type="protein sequence ID" value="QYC11439.1"/>
    <property type="molecule type" value="Genomic_DNA"/>
</dbReference>